<name>A0A4Q7LAP6_9BURK</name>
<keyword evidence="3" id="KW-0949">S-adenosyl-L-methionine</keyword>
<keyword evidence="5" id="KW-0472">Membrane</keyword>
<protein>
    <recommendedName>
        <fullName evidence="8">Methyltransferase family protein</fullName>
    </recommendedName>
</protein>
<evidence type="ECO:0000256" key="3">
    <source>
        <dbReference type="ARBA" id="ARBA00022691"/>
    </source>
</evidence>
<keyword evidence="5" id="KW-1133">Transmembrane helix</keyword>
<evidence type="ECO:0000256" key="2">
    <source>
        <dbReference type="ARBA" id="ARBA00022679"/>
    </source>
</evidence>
<dbReference type="RefSeq" id="WP_242615671.1">
    <property type="nucleotide sequence ID" value="NZ_SGWV01000012.1"/>
</dbReference>
<organism evidence="6 7">
    <name type="scientific">Sphaerotilus mobilis</name>
    <dbReference type="NCBI Taxonomy" id="47994"/>
    <lineage>
        <taxon>Bacteria</taxon>
        <taxon>Pseudomonadati</taxon>
        <taxon>Pseudomonadota</taxon>
        <taxon>Betaproteobacteria</taxon>
        <taxon>Burkholderiales</taxon>
        <taxon>Sphaerotilaceae</taxon>
        <taxon>Sphaerotilus</taxon>
    </lineage>
</organism>
<evidence type="ECO:0000256" key="4">
    <source>
        <dbReference type="SAM" id="MobiDB-lite"/>
    </source>
</evidence>
<reference evidence="6 7" key="1">
    <citation type="submission" date="2019-02" db="EMBL/GenBank/DDBJ databases">
        <title>Genomic Encyclopedia of Type Strains, Phase IV (KMG-IV): sequencing the most valuable type-strain genomes for metagenomic binning, comparative biology and taxonomic classification.</title>
        <authorList>
            <person name="Goeker M."/>
        </authorList>
    </citation>
    <scope>NUCLEOTIDE SEQUENCE [LARGE SCALE GENOMIC DNA]</scope>
    <source>
        <strain evidence="6 7">DSM 10617</strain>
    </source>
</reference>
<dbReference type="GO" id="GO:0032259">
    <property type="term" value="P:methylation"/>
    <property type="evidence" value="ECO:0007669"/>
    <property type="project" value="UniProtKB-KW"/>
</dbReference>
<dbReference type="Proteomes" id="UP000293433">
    <property type="component" value="Unassembled WGS sequence"/>
</dbReference>
<dbReference type="GO" id="GO:0016279">
    <property type="term" value="F:protein-lysine N-methyltransferase activity"/>
    <property type="evidence" value="ECO:0007669"/>
    <property type="project" value="InterPro"/>
</dbReference>
<feature type="compositionally biased region" description="Polar residues" evidence="4">
    <location>
        <begin position="259"/>
        <end position="272"/>
    </location>
</feature>
<dbReference type="InterPro" id="IPR029063">
    <property type="entry name" value="SAM-dependent_MTases_sf"/>
</dbReference>
<dbReference type="PROSITE" id="PS51257">
    <property type="entry name" value="PROKAR_LIPOPROTEIN"/>
    <property type="match status" value="1"/>
</dbReference>
<keyword evidence="2" id="KW-0808">Transferase</keyword>
<feature type="region of interest" description="Disordered" evidence="4">
    <location>
        <begin position="256"/>
        <end position="292"/>
    </location>
</feature>
<comment type="caution">
    <text evidence="6">The sequence shown here is derived from an EMBL/GenBank/DDBJ whole genome shotgun (WGS) entry which is preliminary data.</text>
</comment>
<dbReference type="Gene3D" id="3.40.50.150">
    <property type="entry name" value="Vaccinia Virus protein VP39"/>
    <property type="match status" value="1"/>
</dbReference>
<dbReference type="EMBL" id="SGWV01000012">
    <property type="protein sequence ID" value="RZS47579.1"/>
    <property type="molecule type" value="Genomic_DNA"/>
</dbReference>
<evidence type="ECO:0000256" key="5">
    <source>
        <dbReference type="SAM" id="Phobius"/>
    </source>
</evidence>
<keyword evidence="7" id="KW-1185">Reference proteome</keyword>
<dbReference type="AlphaFoldDB" id="A0A4Q7LAP6"/>
<gene>
    <name evidence="6" type="ORF">EV685_3789</name>
</gene>
<evidence type="ECO:0000313" key="6">
    <source>
        <dbReference type="EMBL" id="RZS47579.1"/>
    </source>
</evidence>
<evidence type="ECO:0008006" key="8">
    <source>
        <dbReference type="Google" id="ProtNLM"/>
    </source>
</evidence>
<dbReference type="SUPFAM" id="SSF53335">
    <property type="entry name" value="S-adenosyl-L-methionine-dependent methyltransferases"/>
    <property type="match status" value="1"/>
</dbReference>
<accession>A0A4Q7LAP6</accession>
<dbReference type="InterPro" id="IPR026170">
    <property type="entry name" value="FAM173A/B"/>
</dbReference>
<sequence>MRTTLPFPPLPWPAPALLLWLACGLLQGLLQGLGAPPTLATLTAVGLGAAAARLADAPWRRWMLALGWPALSLASGLSTGVPAWAWLLPLMLLLLAYPLRAWRDAPMFPTPADALDGLAELAPLPANARVRDAGCGMGHGLQALRASYPQARLEGIEWSLPLRLLAGLRCPQAKVWRGDLWADRWDGLAMVYVFQRPESMARVWAKASAELAPGSWLVSLAFEVPGIAPTASLPAGPMRRHAVWLYRMPAERADAAAPSPNSRLTRSGQVAPQVNGAPSRYARHATSATRPA</sequence>
<proteinExistence type="predicted"/>
<dbReference type="PANTHER" id="PTHR13610:SF9">
    <property type="entry name" value="FI06469P"/>
    <property type="match status" value="1"/>
</dbReference>
<evidence type="ECO:0000313" key="7">
    <source>
        <dbReference type="Proteomes" id="UP000293433"/>
    </source>
</evidence>
<keyword evidence="1" id="KW-0489">Methyltransferase</keyword>
<feature type="transmembrane region" description="Helical" evidence="5">
    <location>
        <begin position="72"/>
        <end position="97"/>
    </location>
</feature>
<evidence type="ECO:0000256" key="1">
    <source>
        <dbReference type="ARBA" id="ARBA00022603"/>
    </source>
</evidence>
<keyword evidence="5" id="KW-0812">Transmembrane</keyword>
<dbReference type="PANTHER" id="PTHR13610">
    <property type="entry name" value="METHYLTRANSFERASE DOMAIN-CONTAINING PROTEIN"/>
    <property type="match status" value="1"/>
</dbReference>